<dbReference type="Proteomes" id="UP001151532">
    <property type="component" value="Chromosome 19"/>
</dbReference>
<reference evidence="2" key="2">
    <citation type="journal article" date="2023" name="Int. J. Mol. Sci.">
        <title>De Novo Assembly and Annotation of 11 Diverse Shrub Willow (Salix) Genomes Reveals Novel Gene Organization in Sex-Linked Regions.</title>
        <authorList>
            <person name="Hyden B."/>
            <person name="Feng K."/>
            <person name="Yates T.B."/>
            <person name="Jawdy S."/>
            <person name="Cereghino C."/>
            <person name="Smart L.B."/>
            <person name="Muchero W."/>
        </authorList>
    </citation>
    <scope>NUCLEOTIDE SEQUENCE</scope>
    <source>
        <tissue evidence="2">Shoot tip</tissue>
    </source>
</reference>
<protein>
    <submittedName>
        <fullName evidence="2">Uncharacterized protein</fullName>
    </submittedName>
</protein>
<dbReference type="AlphaFoldDB" id="A0A9Q0ZRH4"/>
<keyword evidence="3" id="KW-1185">Reference proteome</keyword>
<feature type="non-terminal residue" evidence="2">
    <location>
        <position position="36"/>
    </location>
</feature>
<dbReference type="OrthoDB" id="1827572at2759"/>
<evidence type="ECO:0000256" key="1">
    <source>
        <dbReference type="SAM" id="MobiDB-lite"/>
    </source>
</evidence>
<feature type="compositionally biased region" description="Basic and acidic residues" evidence="1">
    <location>
        <begin position="10"/>
        <end position="25"/>
    </location>
</feature>
<proteinExistence type="predicted"/>
<gene>
    <name evidence="2" type="ORF">OIU79_030504</name>
</gene>
<dbReference type="EMBL" id="JAPFFK010000009">
    <property type="protein sequence ID" value="KAJ6744193.1"/>
    <property type="molecule type" value="Genomic_DNA"/>
</dbReference>
<organism evidence="2 3">
    <name type="scientific">Salix purpurea</name>
    <name type="common">Purple osier willow</name>
    <dbReference type="NCBI Taxonomy" id="77065"/>
    <lineage>
        <taxon>Eukaryota</taxon>
        <taxon>Viridiplantae</taxon>
        <taxon>Streptophyta</taxon>
        <taxon>Embryophyta</taxon>
        <taxon>Tracheophyta</taxon>
        <taxon>Spermatophyta</taxon>
        <taxon>Magnoliopsida</taxon>
        <taxon>eudicotyledons</taxon>
        <taxon>Gunneridae</taxon>
        <taxon>Pentapetalae</taxon>
        <taxon>rosids</taxon>
        <taxon>fabids</taxon>
        <taxon>Malpighiales</taxon>
        <taxon>Salicaceae</taxon>
        <taxon>Saliceae</taxon>
        <taxon>Salix</taxon>
    </lineage>
</organism>
<accession>A0A9Q0ZRH4</accession>
<name>A0A9Q0ZRH4_SALPP</name>
<evidence type="ECO:0000313" key="3">
    <source>
        <dbReference type="Proteomes" id="UP001151532"/>
    </source>
</evidence>
<sequence length="36" mass="4287">MSIRPNKYSFLDRKPEPESLSRDSVRSWPPFEYLSA</sequence>
<evidence type="ECO:0000313" key="2">
    <source>
        <dbReference type="EMBL" id="KAJ6744193.1"/>
    </source>
</evidence>
<comment type="caution">
    <text evidence="2">The sequence shown here is derived from an EMBL/GenBank/DDBJ whole genome shotgun (WGS) entry which is preliminary data.</text>
</comment>
<feature type="region of interest" description="Disordered" evidence="1">
    <location>
        <begin position="1"/>
        <end position="25"/>
    </location>
</feature>
<reference evidence="2" key="1">
    <citation type="submission" date="2022-11" db="EMBL/GenBank/DDBJ databases">
        <authorList>
            <person name="Hyden B.L."/>
            <person name="Feng K."/>
            <person name="Yates T."/>
            <person name="Jawdy S."/>
            <person name="Smart L.B."/>
            <person name="Muchero W."/>
        </authorList>
    </citation>
    <scope>NUCLEOTIDE SEQUENCE</scope>
    <source>
        <tissue evidence="2">Shoot tip</tissue>
    </source>
</reference>